<keyword evidence="9" id="KW-1185">Reference proteome</keyword>
<dbReference type="PANTHER" id="PTHR42948:SF1">
    <property type="entry name" value="TRANSPORTER"/>
    <property type="match status" value="1"/>
</dbReference>
<reference evidence="8 9" key="1">
    <citation type="submission" date="2020-10" db="EMBL/GenBank/DDBJ databases">
        <title>Campylobacter and Helicobacter PacBio genomes.</title>
        <authorList>
            <person name="Lane C."/>
        </authorList>
    </citation>
    <scope>NUCLEOTIDE SEQUENCE [LARGE SCALE GENOMIC DNA]</scope>
    <source>
        <strain evidence="8 9">2016D-0077</strain>
    </source>
</reference>
<keyword evidence="6" id="KW-0769">Symport</keyword>
<feature type="transmembrane region" description="Helical" evidence="7">
    <location>
        <begin position="12"/>
        <end position="30"/>
    </location>
</feature>
<evidence type="ECO:0000256" key="1">
    <source>
        <dbReference type="ARBA" id="ARBA00004141"/>
    </source>
</evidence>
<feature type="transmembrane region" description="Helical" evidence="7">
    <location>
        <begin position="95"/>
        <end position="120"/>
    </location>
</feature>
<comment type="similarity">
    <text evidence="6">Belongs to the sodium:neurotransmitter symporter (SNF) (TC 2.A.22) family.</text>
</comment>
<proteinExistence type="inferred from homology"/>
<feature type="transmembrane region" description="Helical" evidence="7">
    <location>
        <begin position="42"/>
        <end position="60"/>
    </location>
</feature>
<dbReference type="GO" id="GO:0015293">
    <property type="term" value="F:symporter activity"/>
    <property type="evidence" value="ECO:0007669"/>
    <property type="project" value="UniProtKB-KW"/>
</dbReference>
<dbReference type="PROSITE" id="PS00610">
    <property type="entry name" value="NA_NEUROTRAN_SYMP_1"/>
    <property type="match status" value="1"/>
</dbReference>
<dbReference type="NCBIfam" id="NF037979">
    <property type="entry name" value="Na_transp"/>
    <property type="match status" value="1"/>
</dbReference>
<sequence>MKDKQLWSNKLTYILTVAGATIGFGCTWRFPYLVGENGGGAYVLLFCIAMILFGIPMILVENVIGRRAMKNSVDAFSVAKKDGTKINPAWKIVGYLGLIGAFGILAYYMVLGGWVFTYIANIFTGNFDLSSAITNKVYTQNFYNQNIVNNPLMVGIYTFVFVFINWYILKKGIIDGIEKFVKLLMPLLFLCLLIVISGNIMLSGFEDGVRFYLSVDFSKLTPKLFIDVLGQVFFALSLGFGVMITLSSYLSKDENLFETATITGILNTIIAVLAGFMIFPAIFTAGLEPASGPSLVFITLPVAFSHIPFGNILAIFFFTMLLVAALTTSITIYQVIIRVLEEKLHISTSKATTFTLIVIFIFGNLPSVLAYGPLRDFLIMKRNIFDFFDAVSANIFFVLTALLCCIYVGWVLKEDAISEISNSGKIKSPFVKIWYNYIKFVLPVIILVIFIAGLTTF</sequence>
<dbReference type="PANTHER" id="PTHR42948">
    <property type="entry name" value="TRANSPORTER"/>
    <property type="match status" value="1"/>
</dbReference>
<dbReference type="PROSITE" id="PS50267">
    <property type="entry name" value="NA_NEUROTRAN_SYMP_3"/>
    <property type="match status" value="1"/>
</dbReference>
<feature type="transmembrane region" description="Helical" evidence="7">
    <location>
        <begin position="225"/>
        <end position="250"/>
    </location>
</feature>
<dbReference type="SUPFAM" id="SSF161070">
    <property type="entry name" value="SNF-like"/>
    <property type="match status" value="1"/>
</dbReference>
<dbReference type="AlphaFoldDB" id="A0A7M1LIB7"/>
<evidence type="ECO:0000313" key="8">
    <source>
        <dbReference type="EMBL" id="QOQ88061.1"/>
    </source>
</evidence>
<accession>A0A7M1LIB7</accession>
<evidence type="ECO:0000256" key="4">
    <source>
        <dbReference type="ARBA" id="ARBA00022989"/>
    </source>
</evidence>
<feature type="transmembrane region" description="Helical" evidence="7">
    <location>
        <begin position="152"/>
        <end position="169"/>
    </location>
</feature>
<dbReference type="RefSeq" id="WP_025801853.1">
    <property type="nucleotide sequence ID" value="NZ_CP053842.1"/>
</dbReference>
<dbReference type="CDD" id="cd10336">
    <property type="entry name" value="SLC6sbd_Tyt1-Like"/>
    <property type="match status" value="1"/>
</dbReference>
<feature type="transmembrane region" description="Helical" evidence="7">
    <location>
        <begin position="354"/>
        <end position="371"/>
    </location>
</feature>
<gene>
    <name evidence="8" type="ORF">IMC76_04530</name>
</gene>
<dbReference type="Pfam" id="PF00209">
    <property type="entry name" value="SNF"/>
    <property type="match status" value="2"/>
</dbReference>
<keyword evidence="5 7" id="KW-0472">Membrane</keyword>
<keyword evidence="3 6" id="KW-0812">Transmembrane</keyword>
<dbReference type="OrthoDB" id="9762833at2"/>
<protein>
    <recommendedName>
        <fullName evidence="6">Transporter</fullName>
    </recommendedName>
</protein>
<evidence type="ECO:0000256" key="6">
    <source>
        <dbReference type="RuleBase" id="RU003732"/>
    </source>
</evidence>
<dbReference type="EMBL" id="CP063078">
    <property type="protein sequence ID" value="QOQ88061.1"/>
    <property type="molecule type" value="Genomic_DNA"/>
</dbReference>
<dbReference type="InterPro" id="IPR037272">
    <property type="entry name" value="SNS_sf"/>
</dbReference>
<dbReference type="GO" id="GO:0016020">
    <property type="term" value="C:membrane"/>
    <property type="evidence" value="ECO:0007669"/>
    <property type="project" value="UniProtKB-SubCell"/>
</dbReference>
<evidence type="ECO:0000256" key="2">
    <source>
        <dbReference type="ARBA" id="ARBA00022448"/>
    </source>
</evidence>
<comment type="subcellular location">
    <subcellularLocation>
        <location evidence="1">Membrane</location>
        <topology evidence="1">Multi-pass membrane protein</topology>
    </subcellularLocation>
</comment>
<dbReference type="InterPro" id="IPR047218">
    <property type="entry name" value="YocR/YhdH-like"/>
</dbReference>
<organism evidence="8 9">
    <name type="scientific">Campylobacter corcagiensis</name>
    <dbReference type="NCBI Taxonomy" id="1448857"/>
    <lineage>
        <taxon>Bacteria</taxon>
        <taxon>Pseudomonadati</taxon>
        <taxon>Campylobacterota</taxon>
        <taxon>Epsilonproteobacteria</taxon>
        <taxon>Campylobacterales</taxon>
        <taxon>Campylobacteraceae</taxon>
        <taxon>Campylobacter</taxon>
    </lineage>
</organism>
<keyword evidence="4 7" id="KW-1133">Transmembrane helix</keyword>
<evidence type="ECO:0000256" key="3">
    <source>
        <dbReference type="ARBA" id="ARBA00022692"/>
    </source>
</evidence>
<evidence type="ECO:0000256" key="7">
    <source>
        <dbReference type="SAM" id="Phobius"/>
    </source>
</evidence>
<dbReference type="InterPro" id="IPR000175">
    <property type="entry name" value="Na/ntran_symport"/>
</dbReference>
<feature type="transmembrane region" description="Helical" evidence="7">
    <location>
        <begin position="307"/>
        <end position="333"/>
    </location>
</feature>
<feature type="transmembrane region" description="Helical" evidence="7">
    <location>
        <begin position="433"/>
        <end position="454"/>
    </location>
</feature>
<dbReference type="PROSITE" id="PS51257">
    <property type="entry name" value="PROKAR_LIPOPROTEIN"/>
    <property type="match status" value="1"/>
</dbReference>
<name>A0A7M1LIB7_9BACT</name>
<evidence type="ECO:0000256" key="5">
    <source>
        <dbReference type="ARBA" id="ARBA00023136"/>
    </source>
</evidence>
<feature type="transmembrane region" description="Helical" evidence="7">
    <location>
        <begin position="262"/>
        <end position="287"/>
    </location>
</feature>
<evidence type="ECO:0000313" key="9">
    <source>
        <dbReference type="Proteomes" id="UP000594749"/>
    </source>
</evidence>
<keyword evidence="2 6" id="KW-0813">Transport</keyword>
<dbReference type="Proteomes" id="UP000594749">
    <property type="component" value="Chromosome"/>
</dbReference>
<feature type="transmembrane region" description="Helical" evidence="7">
    <location>
        <begin position="181"/>
        <end position="205"/>
    </location>
</feature>
<feature type="transmembrane region" description="Helical" evidence="7">
    <location>
        <begin position="391"/>
        <end position="412"/>
    </location>
</feature>
<dbReference type="PRINTS" id="PR00176">
    <property type="entry name" value="NANEUSMPORT"/>
</dbReference>